<dbReference type="SUPFAM" id="SSF63748">
    <property type="entry name" value="Tudor/PWWP/MBT"/>
    <property type="match status" value="1"/>
</dbReference>
<dbReference type="InterPro" id="IPR000313">
    <property type="entry name" value="PWWP_dom"/>
</dbReference>
<accession>A0AAE1JU13</accession>
<dbReference type="PROSITE" id="PS50812">
    <property type="entry name" value="PWWP"/>
    <property type="match status" value="1"/>
</dbReference>
<name>A0AAE1JU13_9FABA</name>
<sequence length="192" mass="21103">MDGSGSNVGEGREQVTTDVVALGDVIFVKPQGGSWWPALVVDKNTVAKSARPGERSAGKVRVRLYGSSQYLYVDPIKCRFEFEKILNQHNGSYREIFQQSLAKALPSSKPSKSKRPGSQTKGKEKVKRLKQSNVAQNMEYQIEVLDDNNLCSQSPVTEIASEGTSQELSERRVRVMSKLGLAAPPGSPFTKD</sequence>
<evidence type="ECO:0000313" key="3">
    <source>
        <dbReference type="EMBL" id="KAK4274168.1"/>
    </source>
</evidence>
<feature type="region of interest" description="Disordered" evidence="1">
    <location>
        <begin position="104"/>
        <end position="132"/>
    </location>
</feature>
<keyword evidence="4" id="KW-1185">Reference proteome</keyword>
<dbReference type="CDD" id="cd05162">
    <property type="entry name" value="PWWP"/>
    <property type="match status" value="1"/>
</dbReference>
<organism evidence="3 4">
    <name type="scientific">Acacia crassicarpa</name>
    <name type="common">northern wattle</name>
    <dbReference type="NCBI Taxonomy" id="499986"/>
    <lineage>
        <taxon>Eukaryota</taxon>
        <taxon>Viridiplantae</taxon>
        <taxon>Streptophyta</taxon>
        <taxon>Embryophyta</taxon>
        <taxon>Tracheophyta</taxon>
        <taxon>Spermatophyta</taxon>
        <taxon>Magnoliopsida</taxon>
        <taxon>eudicotyledons</taxon>
        <taxon>Gunneridae</taxon>
        <taxon>Pentapetalae</taxon>
        <taxon>rosids</taxon>
        <taxon>fabids</taxon>
        <taxon>Fabales</taxon>
        <taxon>Fabaceae</taxon>
        <taxon>Caesalpinioideae</taxon>
        <taxon>mimosoid clade</taxon>
        <taxon>Acacieae</taxon>
        <taxon>Acacia</taxon>
    </lineage>
</organism>
<gene>
    <name evidence="3" type="ORF">QN277_017439</name>
</gene>
<comment type="caution">
    <text evidence="3">The sequence shown here is derived from an EMBL/GenBank/DDBJ whole genome shotgun (WGS) entry which is preliminary data.</text>
</comment>
<dbReference type="Gene3D" id="2.30.30.140">
    <property type="match status" value="1"/>
</dbReference>
<reference evidence="3" key="1">
    <citation type="submission" date="2023-10" db="EMBL/GenBank/DDBJ databases">
        <title>Chromosome-level genome of the transformable northern wattle, Acacia crassicarpa.</title>
        <authorList>
            <person name="Massaro I."/>
            <person name="Sinha N.R."/>
            <person name="Poethig S."/>
            <person name="Leichty A.R."/>
        </authorList>
    </citation>
    <scope>NUCLEOTIDE SEQUENCE</scope>
    <source>
        <strain evidence="3">Acra3RX</strain>
        <tissue evidence="3">Leaf</tissue>
    </source>
</reference>
<evidence type="ECO:0000259" key="2">
    <source>
        <dbReference type="PROSITE" id="PS50812"/>
    </source>
</evidence>
<dbReference type="Proteomes" id="UP001293593">
    <property type="component" value="Unassembled WGS sequence"/>
</dbReference>
<proteinExistence type="predicted"/>
<dbReference type="Pfam" id="PF00855">
    <property type="entry name" value="PWWP"/>
    <property type="match status" value="1"/>
</dbReference>
<feature type="domain" description="PWWP" evidence="2">
    <location>
        <begin position="22"/>
        <end position="84"/>
    </location>
</feature>
<evidence type="ECO:0000256" key="1">
    <source>
        <dbReference type="SAM" id="MobiDB-lite"/>
    </source>
</evidence>
<dbReference type="AlphaFoldDB" id="A0AAE1JU13"/>
<dbReference type="EMBL" id="JAWXYG010000004">
    <property type="protein sequence ID" value="KAK4274168.1"/>
    <property type="molecule type" value="Genomic_DNA"/>
</dbReference>
<protein>
    <recommendedName>
        <fullName evidence="2">PWWP domain-containing protein</fullName>
    </recommendedName>
</protein>
<evidence type="ECO:0000313" key="4">
    <source>
        <dbReference type="Proteomes" id="UP001293593"/>
    </source>
</evidence>